<dbReference type="InterPro" id="IPR025110">
    <property type="entry name" value="AMP-bd_C"/>
</dbReference>
<dbReference type="Gene3D" id="3.40.50.12780">
    <property type="entry name" value="N-terminal domain of ligase-like"/>
    <property type="match status" value="1"/>
</dbReference>
<dbReference type="PANTHER" id="PTHR45527">
    <property type="entry name" value="NONRIBOSOMAL PEPTIDE SYNTHETASE"/>
    <property type="match status" value="1"/>
</dbReference>
<keyword evidence="3" id="KW-0436">Ligase</keyword>
<dbReference type="SUPFAM" id="SSF56801">
    <property type="entry name" value="Acetyl-CoA synthetase-like"/>
    <property type="match status" value="1"/>
</dbReference>
<dbReference type="InterPro" id="IPR042099">
    <property type="entry name" value="ANL_N_sf"/>
</dbReference>
<keyword evidence="2" id="KW-0597">Phosphoprotein</keyword>
<dbReference type="SUPFAM" id="SSF47336">
    <property type="entry name" value="ACP-like"/>
    <property type="match status" value="1"/>
</dbReference>
<dbReference type="Gene3D" id="3.30.300.30">
    <property type="match status" value="1"/>
</dbReference>
<dbReference type="PROSITE" id="PS50075">
    <property type="entry name" value="CARRIER"/>
    <property type="match status" value="1"/>
</dbReference>
<dbReference type="InterPro" id="IPR006162">
    <property type="entry name" value="Ppantetheine_attach_site"/>
</dbReference>
<evidence type="ECO:0000256" key="1">
    <source>
        <dbReference type="ARBA" id="ARBA00022450"/>
    </source>
</evidence>
<dbReference type="InterPro" id="IPR036736">
    <property type="entry name" value="ACP-like_sf"/>
</dbReference>
<dbReference type="Pfam" id="PF13193">
    <property type="entry name" value="AMP-binding_C"/>
    <property type="match status" value="1"/>
</dbReference>
<dbReference type="RefSeq" id="XP_066666607.1">
    <property type="nucleotide sequence ID" value="XM_066814645.1"/>
</dbReference>
<feature type="domain" description="Carrier" evidence="5">
    <location>
        <begin position="298"/>
        <end position="377"/>
    </location>
</feature>
<dbReference type="PANTHER" id="PTHR45527:SF1">
    <property type="entry name" value="FATTY ACID SYNTHASE"/>
    <property type="match status" value="1"/>
</dbReference>
<dbReference type="Proteomes" id="UP001433268">
    <property type="component" value="Unassembled WGS sequence"/>
</dbReference>
<comment type="caution">
    <text evidence="6">The sequence shown here is derived from an EMBL/GenBank/DDBJ whole genome shotgun (WGS) entry which is preliminary data.</text>
</comment>
<dbReference type="InterPro" id="IPR045851">
    <property type="entry name" value="AMP-bd_C_sf"/>
</dbReference>
<gene>
    <name evidence="6" type="ORF">PG997_010330</name>
</gene>
<dbReference type="Pfam" id="PF00550">
    <property type="entry name" value="PP-binding"/>
    <property type="match status" value="1"/>
</dbReference>
<dbReference type="InterPro" id="IPR000873">
    <property type="entry name" value="AMP-dep_synth/lig_dom"/>
</dbReference>
<proteinExistence type="predicted"/>
<dbReference type="Pfam" id="PF00501">
    <property type="entry name" value="AMP-binding"/>
    <property type="match status" value="1"/>
</dbReference>
<keyword evidence="1" id="KW-0596">Phosphopantetheine</keyword>
<reference evidence="6 7" key="1">
    <citation type="submission" date="2023-01" db="EMBL/GenBank/DDBJ databases">
        <title>Analysis of 21 Apiospora genomes using comparative genomics revels a genus with tremendous synthesis potential of carbohydrate active enzymes and secondary metabolites.</title>
        <authorList>
            <person name="Sorensen T."/>
        </authorList>
    </citation>
    <scope>NUCLEOTIDE SEQUENCE [LARGE SCALE GENOMIC DNA]</scope>
    <source>
        <strain evidence="6 7">CBS 114990</strain>
    </source>
</reference>
<keyword evidence="7" id="KW-1185">Reference proteome</keyword>
<feature type="compositionally biased region" description="Low complexity" evidence="4">
    <location>
        <begin position="272"/>
        <end position="286"/>
    </location>
</feature>
<dbReference type="EMBL" id="JAQQWN010000007">
    <property type="protein sequence ID" value="KAK8075667.1"/>
    <property type="molecule type" value="Genomic_DNA"/>
</dbReference>
<dbReference type="InterPro" id="IPR009081">
    <property type="entry name" value="PP-bd_ACP"/>
</dbReference>
<sequence>MRDLKLPRLTLTDAYGPAEAFIVTNRDIPVHAGAAPSSPNAEDDADKPKKSNSTKADGTNIGRVLPNTSVYIVDEDDGRSPLPVGVPGELCIAGAGVANGYLDAALSAAKFVPNPHATEAAAAHYYHKRRWAAMYRSGDRAVLRADGSVVFLGRTQGGRAVVKLRGLRIDLGEVAGAVLAAAPRDHLADAAVTVRARADDPEQQFLVCYVVLRPGRRLEAGQLEALVEKLSGDGSALPRYMVPSVIVPLDRLPVTPNGKLDYRVLDALPLPDVSSSSSSATPTAPVNGDGEQKEEQQLELTEMEKKLRAIWIDVVGPAARAVDIGPRSSFFAVGGSSLLLVHLLHTVNRLFAAKVHLRDLRAAQDLRGMAVAIAGVSSNGECTGL</sequence>
<dbReference type="PROSITE" id="PS00012">
    <property type="entry name" value="PHOSPHOPANTETHEINE"/>
    <property type="match status" value="1"/>
</dbReference>
<protein>
    <submittedName>
        <fullName evidence="6">Acetyl-CoA synthetase-like protein</fullName>
    </submittedName>
</protein>
<accession>A0ABR1VXU9</accession>
<dbReference type="GeneID" id="92047705"/>
<evidence type="ECO:0000313" key="7">
    <source>
        <dbReference type="Proteomes" id="UP001433268"/>
    </source>
</evidence>
<organism evidence="6 7">
    <name type="scientific">Apiospora hydei</name>
    <dbReference type="NCBI Taxonomy" id="1337664"/>
    <lineage>
        <taxon>Eukaryota</taxon>
        <taxon>Fungi</taxon>
        <taxon>Dikarya</taxon>
        <taxon>Ascomycota</taxon>
        <taxon>Pezizomycotina</taxon>
        <taxon>Sordariomycetes</taxon>
        <taxon>Xylariomycetidae</taxon>
        <taxon>Amphisphaeriales</taxon>
        <taxon>Apiosporaceae</taxon>
        <taxon>Apiospora</taxon>
    </lineage>
</organism>
<evidence type="ECO:0000259" key="5">
    <source>
        <dbReference type="PROSITE" id="PS50075"/>
    </source>
</evidence>
<feature type="region of interest" description="Disordered" evidence="4">
    <location>
        <begin position="32"/>
        <end position="61"/>
    </location>
</feature>
<dbReference type="Gene3D" id="1.10.1200.10">
    <property type="entry name" value="ACP-like"/>
    <property type="match status" value="1"/>
</dbReference>
<evidence type="ECO:0000256" key="2">
    <source>
        <dbReference type="ARBA" id="ARBA00022553"/>
    </source>
</evidence>
<feature type="region of interest" description="Disordered" evidence="4">
    <location>
        <begin position="272"/>
        <end position="296"/>
    </location>
</feature>
<evidence type="ECO:0000313" key="6">
    <source>
        <dbReference type="EMBL" id="KAK8075667.1"/>
    </source>
</evidence>
<evidence type="ECO:0000256" key="3">
    <source>
        <dbReference type="ARBA" id="ARBA00022598"/>
    </source>
</evidence>
<name>A0ABR1VXU9_9PEZI</name>
<evidence type="ECO:0000256" key="4">
    <source>
        <dbReference type="SAM" id="MobiDB-lite"/>
    </source>
</evidence>